<name>X1KMX8_9ZZZZ</name>
<sequence length="58" mass="6708">MRRLRYLGNTHGVVNNDTNFFISICLAIDSALTVFQQLKVFIPTNPKNSYIVSNNEYR</sequence>
<comment type="caution">
    <text evidence="1">The sequence shown here is derived from an EMBL/GenBank/DDBJ whole genome shotgun (WGS) entry which is preliminary data.</text>
</comment>
<evidence type="ECO:0000313" key="1">
    <source>
        <dbReference type="EMBL" id="GAH94955.1"/>
    </source>
</evidence>
<reference evidence="1" key="1">
    <citation type="journal article" date="2014" name="Front. Microbiol.">
        <title>High frequency of phylogenetically diverse reductive dehalogenase-homologous genes in deep subseafloor sedimentary metagenomes.</title>
        <authorList>
            <person name="Kawai M."/>
            <person name="Futagami T."/>
            <person name="Toyoda A."/>
            <person name="Takaki Y."/>
            <person name="Nishi S."/>
            <person name="Hori S."/>
            <person name="Arai W."/>
            <person name="Tsubouchi T."/>
            <person name="Morono Y."/>
            <person name="Uchiyama I."/>
            <person name="Ito T."/>
            <person name="Fujiyama A."/>
            <person name="Inagaki F."/>
            <person name="Takami H."/>
        </authorList>
    </citation>
    <scope>NUCLEOTIDE SEQUENCE</scope>
    <source>
        <strain evidence="1">Expedition CK06-06</strain>
    </source>
</reference>
<accession>X1KMX8</accession>
<organism evidence="1">
    <name type="scientific">marine sediment metagenome</name>
    <dbReference type="NCBI Taxonomy" id="412755"/>
    <lineage>
        <taxon>unclassified sequences</taxon>
        <taxon>metagenomes</taxon>
        <taxon>ecological metagenomes</taxon>
    </lineage>
</organism>
<dbReference type="EMBL" id="BARV01002686">
    <property type="protein sequence ID" value="GAH94955.1"/>
    <property type="molecule type" value="Genomic_DNA"/>
</dbReference>
<protein>
    <submittedName>
        <fullName evidence="1">Uncharacterized protein</fullName>
    </submittedName>
</protein>
<dbReference type="AlphaFoldDB" id="X1KMX8"/>
<gene>
    <name evidence="1" type="ORF">S06H3_06801</name>
</gene>
<proteinExistence type="predicted"/>